<name>A0A1Z1C451_CLAUC</name>
<protein>
    <submittedName>
        <fullName evidence="1">Putative 2-C-methyl-D-erythritol 2,4-cyclodiphosphate synthase</fullName>
    </submittedName>
</protein>
<reference evidence="1" key="1">
    <citation type="submission" date="2016-05" db="EMBL/GenBank/DDBJ databases">
        <title>Lichen genome sequencing reveals its rich biosynthetic potential.</title>
        <authorList>
            <person name="Bertrand R.L."/>
            <person name="Abdel-Hameed M."/>
            <person name="Sorensen J.L."/>
        </authorList>
    </citation>
    <scope>NUCLEOTIDE SEQUENCE</scope>
</reference>
<accession>A0A1Z1C451</accession>
<organism evidence="1">
    <name type="scientific">Cladonia uncialis subsp. uncialis</name>
    <dbReference type="NCBI Taxonomy" id="180999"/>
    <lineage>
        <taxon>Eukaryota</taxon>
        <taxon>Fungi</taxon>
        <taxon>Dikarya</taxon>
        <taxon>Ascomycota</taxon>
        <taxon>Pezizomycotina</taxon>
        <taxon>Lecanoromycetes</taxon>
        <taxon>OSLEUM clade</taxon>
        <taxon>Lecanoromycetidae</taxon>
        <taxon>Lecanorales</taxon>
        <taxon>Lecanorineae</taxon>
        <taxon>Cladoniaceae</taxon>
        <taxon>Cladonia</taxon>
    </lineage>
</organism>
<evidence type="ECO:0000313" key="1">
    <source>
        <dbReference type="EMBL" id="ANM86376.1"/>
    </source>
</evidence>
<proteinExistence type="predicted"/>
<sequence length="196" mass="22097">MELQLLQYAIAMTLFTYHTSSALVATFQFPAERNQTVAQALITSPKNQTTLARGEPWPIKDNYWLEIEKKDTFMNLEYVHSILNQAERRLEKRPADQIIEGFLNIPADRALEPHNDGDFTFGAIDGDVVTMADALMVAKALNSWYQAEPLIEGQFATYFWLYQQGTGARGNYGCGALKRVWQPYPPSIAGNVSSSR</sequence>
<dbReference type="EMBL" id="MG777496">
    <property type="protein sequence ID" value="AUW31192.1"/>
    <property type="molecule type" value="Genomic_DNA"/>
</dbReference>
<evidence type="ECO:0000313" key="2">
    <source>
        <dbReference type="EMBL" id="AUW31192.1"/>
    </source>
</evidence>
<dbReference type="EMBL" id="KX264252">
    <property type="protein sequence ID" value="ANM86376.1"/>
    <property type="molecule type" value="Genomic_DNA"/>
</dbReference>
<reference evidence="2" key="2">
    <citation type="submission" date="2017-12" db="EMBL/GenBank/DDBJ databases">
        <title>Genome Sequencing Reveals a Rich Biosynthetic Potential.</title>
        <authorList>
            <person name="Bertrand R.L."/>
            <person name="Abdel-Hameed M.E."/>
            <person name="Sorensen J.L."/>
        </authorList>
    </citation>
    <scope>NUCLEOTIDE SEQUENCE</scope>
</reference>
<dbReference type="AlphaFoldDB" id="A0A1Z1C451"/>